<evidence type="ECO:0000256" key="1">
    <source>
        <dbReference type="ARBA" id="ARBA00023125"/>
    </source>
</evidence>
<dbReference type="Gene3D" id="1.10.357.10">
    <property type="entry name" value="Tetracycline Repressor, domain 2"/>
    <property type="match status" value="1"/>
</dbReference>
<gene>
    <name evidence="4" type="ORF">BJ960_000725</name>
</gene>
<dbReference type="PANTHER" id="PTHR30055:SF148">
    <property type="entry name" value="TETR-FAMILY TRANSCRIPTIONAL REGULATOR"/>
    <property type="match status" value="1"/>
</dbReference>
<dbReference type="EMBL" id="JACCBD010000001">
    <property type="protein sequence ID" value="NYD25922.1"/>
    <property type="molecule type" value="Genomic_DNA"/>
</dbReference>
<keyword evidence="1 2" id="KW-0238">DNA-binding</keyword>
<dbReference type="InterPro" id="IPR009057">
    <property type="entry name" value="Homeodomain-like_sf"/>
</dbReference>
<evidence type="ECO:0000313" key="5">
    <source>
        <dbReference type="Proteomes" id="UP000586095"/>
    </source>
</evidence>
<comment type="caution">
    <text evidence="4">The sequence shown here is derived from an EMBL/GenBank/DDBJ whole genome shotgun (WGS) entry which is preliminary data.</text>
</comment>
<dbReference type="PRINTS" id="PR00455">
    <property type="entry name" value="HTHTETR"/>
</dbReference>
<dbReference type="RefSeq" id="WP_121075533.1">
    <property type="nucleotide sequence ID" value="NZ_BAAALZ010000002.1"/>
</dbReference>
<proteinExistence type="predicted"/>
<evidence type="ECO:0000313" key="4">
    <source>
        <dbReference type="EMBL" id="NYD25922.1"/>
    </source>
</evidence>
<dbReference type="InterPro" id="IPR036271">
    <property type="entry name" value="Tet_transcr_reg_TetR-rel_C_sf"/>
</dbReference>
<feature type="DNA-binding region" description="H-T-H motif" evidence="2">
    <location>
        <begin position="37"/>
        <end position="56"/>
    </location>
</feature>
<dbReference type="SUPFAM" id="SSF46689">
    <property type="entry name" value="Homeodomain-like"/>
    <property type="match status" value="1"/>
</dbReference>
<feature type="domain" description="HTH tetR-type" evidence="3">
    <location>
        <begin position="14"/>
        <end position="74"/>
    </location>
</feature>
<dbReference type="Proteomes" id="UP000586095">
    <property type="component" value="Unassembled WGS sequence"/>
</dbReference>
<dbReference type="GO" id="GO:0000976">
    <property type="term" value="F:transcription cis-regulatory region binding"/>
    <property type="evidence" value="ECO:0007669"/>
    <property type="project" value="TreeGrafter"/>
</dbReference>
<protein>
    <submittedName>
        <fullName evidence="4">AcrR family transcriptional regulator</fullName>
    </submittedName>
</protein>
<name>A0A852RGU8_9MICO</name>
<dbReference type="Gene3D" id="1.10.10.60">
    <property type="entry name" value="Homeodomain-like"/>
    <property type="match status" value="1"/>
</dbReference>
<dbReference type="GO" id="GO:0003700">
    <property type="term" value="F:DNA-binding transcription factor activity"/>
    <property type="evidence" value="ECO:0007669"/>
    <property type="project" value="TreeGrafter"/>
</dbReference>
<dbReference type="AlphaFoldDB" id="A0A852RGU8"/>
<reference evidence="4 5" key="1">
    <citation type="submission" date="2020-07" db="EMBL/GenBank/DDBJ databases">
        <title>Sequencing the genomes of 1000 actinobacteria strains.</title>
        <authorList>
            <person name="Klenk H.-P."/>
        </authorList>
    </citation>
    <scope>NUCLEOTIDE SEQUENCE [LARGE SCALE GENOMIC DNA]</scope>
    <source>
        <strain evidence="4 5">DSM 17380</strain>
    </source>
</reference>
<evidence type="ECO:0000259" key="3">
    <source>
        <dbReference type="PROSITE" id="PS50977"/>
    </source>
</evidence>
<dbReference type="PROSITE" id="PS50977">
    <property type="entry name" value="HTH_TETR_2"/>
    <property type="match status" value="1"/>
</dbReference>
<sequence>MDERTRQVGRPRSEDARLAVLRAVDDMLVEEGYAAMTMKGIAERAKVGRQTVYRWWSSKAEILLEASAADAARELAVAPGENAQDDVAAFLTALSEFLTRSDAGLAYRALLGEAQHDAKVAALLHGTDVLGDAARALIAQVEDRGALAPTAGGEREVRVAELVGPTLFRTLGGGAAWAPAEVAVLARRFLLG</sequence>
<organism evidence="4 5">
    <name type="scientific">Leucobacter aridicollis</name>
    <dbReference type="NCBI Taxonomy" id="283878"/>
    <lineage>
        <taxon>Bacteria</taxon>
        <taxon>Bacillati</taxon>
        <taxon>Actinomycetota</taxon>
        <taxon>Actinomycetes</taxon>
        <taxon>Micrococcales</taxon>
        <taxon>Microbacteriaceae</taxon>
        <taxon>Leucobacter</taxon>
    </lineage>
</organism>
<dbReference type="InterPro" id="IPR001647">
    <property type="entry name" value="HTH_TetR"/>
</dbReference>
<dbReference type="SUPFAM" id="SSF48498">
    <property type="entry name" value="Tetracyclin repressor-like, C-terminal domain"/>
    <property type="match status" value="1"/>
</dbReference>
<keyword evidence="5" id="KW-1185">Reference proteome</keyword>
<dbReference type="InterPro" id="IPR050109">
    <property type="entry name" value="HTH-type_TetR-like_transc_reg"/>
</dbReference>
<dbReference type="Pfam" id="PF00440">
    <property type="entry name" value="TetR_N"/>
    <property type="match status" value="1"/>
</dbReference>
<evidence type="ECO:0000256" key="2">
    <source>
        <dbReference type="PROSITE-ProRule" id="PRU00335"/>
    </source>
</evidence>
<accession>A0A852RGU8</accession>
<dbReference type="PANTHER" id="PTHR30055">
    <property type="entry name" value="HTH-TYPE TRANSCRIPTIONAL REGULATOR RUTR"/>
    <property type="match status" value="1"/>
</dbReference>